<dbReference type="NCBIfam" id="NF000658">
    <property type="entry name" value="PRK00029.1"/>
    <property type="match status" value="1"/>
</dbReference>
<accession>A0A4R2GP54</accession>
<keyword evidence="10" id="KW-1185">Reference proteome</keyword>
<dbReference type="AlphaFoldDB" id="A0A4R2GP54"/>
<dbReference type="InterPro" id="IPR003846">
    <property type="entry name" value="SelO"/>
</dbReference>
<dbReference type="GO" id="GO:0070733">
    <property type="term" value="F:AMPylase activity"/>
    <property type="evidence" value="ECO:0007669"/>
    <property type="project" value="UniProtKB-EC"/>
</dbReference>
<comment type="cofactor">
    <cofactor evidence="8">
        <name>Mg(2+)</name>
        <dbReference type="ChEBI" id="CHEBI:18420"/>
    </cofactor>
    <cofactor evidence="8">
        <name>Mn(2+)</name>
        <dbReference type="ChEBI" id="CHEBI:29035"/>
    </cofactor>
</comment>
<comment type="catalytic activity">
    <reaction evidence="8">
        <text>L-seryl-[protein] + UTP = O-(5'-uridylyl)-L-seryl-[protein] + diphosphate</text>
        <dbReference type="Rhea" id="RHEA:64604"/>
        <dbReference type="Rhea" id="RHEA-COMP:9863"/>
        <dbReference type="Rhea" id="RHEA-COMP:16635"/>
        <dbReference type="ChEBI" id="CHEBI:29999"/>
        <dbReference type="ChEBI" id="CHEBI:33019"/>
        <dbReference type="ChEBI" id="CHEBI:46398"/>
        <dbReference type="ChEBI" id="CHEBI:156051"/>
    </reaction>
</comment>
<comment type="catalytic activity">
    <reaction evidence="8">
        <text>L-seryl-[protein] + ATP = 3-O-(5'-adenylyl)-L-seryl-[protein] + diphosphate</text>
        <dbReference type="Rhea" id="RHEA:58120"/>
        <dbReference type="Rhea" id="RHEA-COMP:9863"/>
        <dbReference type="Rhea" id="RHEA-COMP:15073"/>
        <dbReference type="ChEBI" id="CHEBI:29999"/>
        <dbReference type="ChEBI" id="CHEBI:30616"/>
        <dbReference type="ChEBI" id="CHEBI:33019"/>
        <dbReference type="ChEBI" id="CHEBI:142516"/>
        <dbReference type="EC" id="2.7.7.108"/>
    </reaction>
</comment>
<comment type="catalytic activity">
    <reaction evidence="8">
        <text>L-tyrosyl-[protein] + UTP = O-(5'-uridylyl)-L-tyrosyl-[protein] + diphosphate</text>
        <dbReference type="Rhea" id="RHEA:83887"/>
        <dbReference type="Rhea" id="RHEA-COMP:10136"/>
        <dbReference type="Rhea" id="RHEA-COMP:20238"/>
        <dbReference type="ChEBI" id="CHEBI:33019"/>
        <dbReference type="ChEBI" id="CHEBI:46398"/>
        <dbReference type="ChEBI" id="CHEBI:46858"/>
        <dbReference type="ChEBI" id="CHEBI:90602"/>
    </reaction>
</comment>
<feature type="binding site" evidence="8">
    <location>
        <position position="88"/>
    </location>
    <ligand>
        <name>ATP</name>
        <dbReference type="ChEBI" id="CHEBI:30616"/>
    </ligand>
</feature>
<feature type="binding site" evidence="8">
    <location>
        <position position="109"/>
    </location>
    <ligand>
        <name>ATP</name>
        <dbReference type="ChEBI" id="CHEBI:30616"/>
    </ligand>
</feature>
<evidence type="ECO:0000256" key="2">
    <source>
        <dbReference type="ARBA" id="ARBA00022679"/>
    </source>
</evidence>
<keyword evidence="2 8" id="KW-0808">Transferase</keyword>
<comment type="function">
    <text evidence="8">Nucleotidyltransferase involved in the post-translational modification of proteins. It can catalyze the addition of adenosine monophosphate (AMP) or uridine monophosphate (UMP) to a protein, resulting in modifications known as AMPylation and UMPylation.</text>
</comment>
<feature type="binding site" evidence="8">
    <location>
        <position position="86"/>
    </location>
    <ligand>
        <name>ATP</name>
        <dbReference type="ChEBI" id="CHEBI:30616"/>
    </ligand>
</feature>
<feature type="binding site" evidence="8">
    <location>
        <position position="258"/>
    </location>
    <ligand>
        <name>Mg(2+)</name>
        <dbReference type="ChEBI" id="CHEBI:18420"/>
    </ligand>
</feature>
<protein>
    <recommendedName>
        <fullName evidence="8">Protein nucleotidyltransferase YdiU</fullName>
        <ecNumber evidence="8">2.7.7.-</ecNumber>
    </recommendedName>
    <alternativeName>
        <fullName evidence="8">Protein adenylyltransferase YdiU</fullName>
        <ecNumber evidence="8">2.7.7.108</ecNumber>
    </alternativeName>
    <alternativeName>
        <fullName evidence="8">Protein uridylyltransferase YdiU</fullName>
        <ecNumber evidence="8">2.7.7.-</ecNumber>
    </alternativeName>
</protein>
<dbReference type="EC" id="2.7.7.-" evidence="8"/>
<feature type="binding site" evidence="8">
    <location>
        <position position="89"/>
    </location>
    <ligand>
        <name>ATP</name>
        <dbReference type="ChEBI" id="CHEBI:30616"/>
    </ligand>
</feature>
<comment type="catalytic activity">
    <reaction evidence="8">
        <text>L-tyrosyl-[protein] + ATP = O-(5'-adenylyl)-L-tyrosyl-[protein] + diphosphate</text>
        <dbReference type="Rhea" id="RHEA:54288"/>
        <dbReference type="Rhea" id="RHEA-COMP:10136"/>
        <dbReference type="Rhea" id="RHEA-COMP:13846"/>
        <dbReference type="ChEBI" id="CHEBI:30616"/>
        <dbReference type="ChEBI" id="CHEBI:33019"/>
        <dbReference type="ChEBI" id="CHEBI:46858"/>
        <dbReference type="ChEBI" id="CHEBI:83624"/>
        <dbReference type="EC" id="2.7.7.108"/>
    </reaction>
</comment>
<dbReference type="PANTHER" id="PTHR32057">
    <property type="entry name" value="PROTEIN ADENYLYLTRANSFERASE SELO, MITOCHONDRIAL"/>
    <property type="match status" value="1"/>
</dbReference>
<dbReference type="EMBL" id="SLWK01000001">
    <property type="protein sequence ID" value="TCO11103.1"/>
    <property type="molecule type" value="Genomic_DNA"/>
</dbReference>
<evidence type="ECO:0000313" key="10">
    <source>
        <dbReference type="Proteomes" id="UP000295221"/>
    </source>
</evidence>
<name>A0A4R2GP54_9BACT</name>
<feature type="active site" description="Proton acceptor" evidence="8">
    <location>
        <position position="248"/>
    </location>
</feature>
<evidence type="ECO:0000256" key="6">
    <source>
        <dbReference type="ARBA" id="ARBA00022840"/>
    </source>
</evidence>
<feature type="binding site" evidence="8">
    <location>
        <position position="121"/>
    </location>
    <ligand>
        <name>ATP</name>
        <dbReference type="ChEBI" id="CHEBI:30616"/>
    </ligand>
</feature>
<dbReference type="Proteomes" id="UP000295221">
    <property type="component" value="Unassembled WGS sequence"/>
</dbReference>
<feature type="binding site" evidence="8">
    <location>
        <position position="122"/>
    </location>
    <ligand>
        <name>ATP</name>
        <dbReference type="ChEBI" id="CHEBI:30616"/>
    </ligand>
</feature>
<keyword evidence="6 8" id="KW-0067">ATP-binding</keyword>
<proteinExistence type="inferred from homology"/>
<sequence>MSKNSSFNAEYSYLSLPAMFYSKVIPTPVAKPVMLLLNGELCNELNISIIKPELLVDEIYNGEPGNSKFFSQAYAGHQFGHFTMLGDGRAIIIGEHLTDDGNRFDIQLKGSGRTPYSRAGDGKATLKSMLREYLMSEAVHHLNIPTSRSLAVLKTGETVRRETINQGAVLIRVMKSHVRIGTFEYARHFGTTDDLKALLQYTVKRLFPEIENNENQALNLLRKVMLLQIELVVSWMRVGFIHGVMNTDNVSISGETFDFGPCAFLNSHHPDTVYSSIDAYGRYSFGNQPKIIKWNIARLAEALLPVIHHDSETSLRLAQNLIDEFDEIWNEKYYSTMLNKLGIKNKNRDFYPLVDELLELMTNLNLDYTNTFQGLVHDIDLSDNPALNIWLEKWQNAILSNSNGQATAKKLMSRNNPVYIPRNHLVEKALDEAIVGNMTLFNEFLDVLKTPYSYQENKDSFMMQPDTDFEMRYQTFCGT</sequence>
<dbReference type="PANTHER" id="PTHR32057:SF14">
    <property type="entry name" value="PROTEIN ADENYLYLTRANSFERASE SELO, MITOCHONDRIAL"/>
    <property type="match status" value="1"/>
</dbReference>
<keyword evidence="5 8" id="KW-0547">Nucleotide-binding</keyword>
<dbReference type="Pfam" id="PF02696">
    <property type="entry name" value="SelO"/>
    <property type="match status" value="1"/>
</dbReference>
<feature type="binding site" evidence="8">
    <location>
        <position position="249"/>
    </location>
    <ligand>
        <name>Mg(2+)</name>
        <dbReference type="ChEBI" id="CHEBI:18420"/>
    </ligand>
</feature>
<dbReference type="RefSeq" id="WP_132432145.1">
    <property type="nucleotide sequence ID" value="NZ_SLWK01000001.1"/>
</dbReference>
<keyword evidence="8" id="KW-0464">Manganese</keyword>
<gene>
    <name evidence="8" type="primary">ydiU</name>
    <name evidence="8" type="synonym">selO</name>
    <name evidence="9" type="ORF">EV194_101737</name>
</gene>
<dbReference type="GO" id="GO:0030145">
    <property type="term" value="F:manganese ion binding"/>
    <property type="evidence" value="ECO:0007669"/>
    <property type="project" value="UniProtKB-UniRule"/>
</dbReference>
<dbReference type="OrthoDB" id="9773505at2"/>
<dbReference type="GO" id="GO:0000287">
    <property type="term" value="F:magnesium ion binding"/>
    <property type="evidence" value="ECO:0007669"/>
    <property type="project" value="UniProtKB-UniRule"/>
</dbReference>
<evidence type="ECO:0000256" key="1">
    <source>
        <dbReference type="ARBA" id="ARBA00009747"/>
    </source>
</evidence>
<feature type="binding site" evidence="8">
    <location>
        <position position="179"/>
    </location>
    <ligand>
        <name>ATP</name>
        <dbReference type="ChEBI" id="CHEBI:30616"/>
    </ligand>
</feature>
<dbReference type="GO" id="GO:0005524">
    <property type="term" value="F:ATP binding"/>
    <property type="evidence" value="ECO:0007669"/>
    <property type="project" value="UniProtKB-UniRule"/>
</dbReference>
<comment type="similarity">
    <text evidence="1 8">Belongs to the SELO family.</text>
</comment>
<reference evidence="9 10" key="1">
    <citation type="submission" date="2019-03" db="EMBL/GenBank/DDBJ databases">
        <title>Genomic Encyclopedia of Type Strains, Phase IV (KMG-IV): sequencing the most valuable type-strain genomes for metagenomic binning, comparative biology and taxonomic classification.</title>
        <authorList>
            <person name="Goeker M."/>
        </authorList>
    </citation>
    <scope>NUCLEOTIDE SEQUENCE [LARGE SCALE GENOMIC DNA]</scope>
    <source>
        <strain evidence="9 10">DSM 24179</strain>
    </source>
</reference>
<dbReference type="HAMAP" id="MF_00692">
    <property type="entry name" value="SelO"/>
    <property type="match status" value="1"/>
</dbReference>
<keyword evidence="4 8" id="KW-0479">Metal-binding</keyword>
<comment type="caution">
    <text evidence="9">The sequence shown here is derived from an EMBL/GenBank/DDBJ whole genome shotgun (WGS) entry which is preliminary data.</text>
</comment>
<evidence type="ECO:0000256" key="4">
    <source>
        <dbReference type="ARBA" id="ARBA00022723"/>
    </source>
</evidence>
<dbReference type="EC" id="2.7.7.108" evidence="8"/>
<evidence type="ECO:0000256" key="3">
    <source>
        <dbReference type="ARBA" id="ARBA00022695"/>
    </source>
</evidence>
<evidence type="ECO:0000313" key="9">
    <source>
        <dbReference type="EMBL" id="TCO11103.1"/>
    </source>
</evidence>
<comment type="catalytic activity">
    <reaction evidence="8">
        <text>L-threonyl-[protein] + ATP = 3-O-(5'-adenylyl)-L-threonyl-[protein] + diphosphate</text>
        <dbReference type="Rhea" id="RHEA:54292"/>
        <dbReference type="Rhea" id="RHEA-COMP:11060"/>
        <dbReference type="Rhea" id="RHEA-COMP:13847"/>
        <dbReference type="ChEBI" id="CHEBI:30013"/>
        <dbReference type="ChEBI" id="CHEBI:30616"/>
        <dbReference type="ChEBI" id="CHEBI:33019"/>
        <dbReference type="ChEBI" id="CHEBI:138113"/>
        <dbReference type="EC" id="2.7.7.108"/>
    </reaction>
</comment>
<comment type="catalytic activity">
    <reaction evidence="8">
        <text>L-histidyl-[protein] + UTP = N(tele)-(5'-uridylyl)-L-histidyl-[protein] + diphosphate</text>
        <dbReference type="Rhea" id="RHEA:83891"/>
        <dbReference type="Rhea" id="RHEA-COMP:9745"/>
        <dbReference type="Rhea" id="RHEA-COMP:20239"/>
        <dbReference type="ChEBI" id="CHEBI:29979"/>
        <dbReference type="ChEBI" id="CHEBI:33019"/>
        <dbReference type="ChEBI" id="CHEBI:46398"/>
        <dbReference type="ChEBI" id="CHEBI:233474"/>
    </reaction>
</comment>
<keyword evidence="3 8" id="KW-0548">Nucleotidyltransferase</keyword>
<evidence type="ECO:0000256" key="5">
    <source>
        <dbReference type="ARBA" id="ARBA00022741"/>
    </source>
</evidence>
<evidence type="ECO:0000256" key="8">
    <source>
        <dbReference type="HAMAP-Rule" id="MF_00692"/>
    </source>
</evidence>
<evidence type="ECO:0000256" key="7">
    <source>
        <dbReference type="ARBA" id="ARBA00022842"/>
    </source>
</evidence>
<organism evidence="9 10">
    <name type="scientific">Natronoflexus pectinivorans</name>
    <dbReference type="NCBI Taxonomy" id="682526"/>
    <lineage>
        <taxon>Bacteria</taxon>
        <taxon>Pseudomonadati</taxon>
        <taxon>Bacteroidota</taxon>
        <taxon>Bacteroidia</taxon>
        <taxon>Marinilabiliales</taxon>
        <taxon>Marinilabiliaceae</taxon>
        <taxon>Natronoflexus</taxon>
    </lineage>
</organism>
<keyword evidence="7 8" id="KW-0460">Magnesium</keyword>
<feature type="binding site" evidence="8">
    <location>
        <position position="172"/>
    </location>
    <ligand>
        <name>ATP</name>
        <dbReference type="ChEBI" id="CHEBI:30616"/>
    </ligand>
</feature>
<feature type="binding site" evidence="8">
    <location>
        <position position="258"/>
    </location>
    <ligand>
        <name>ATP</name>
        <dbReference type="ChEBI" id="CHEBI:30616"/>
    </ligand>
</feature>